<comment type="caution">
    <text evidence="2">Lacks conserved residue(s) required for the propagation of feature annotation.</text>
</comment>
<keyword evidence="8" id="KW-1185">Reference proteome</keyword>
<evidence type="ECO:0000313" key="8">
    <source>
        <dbReference type="Proteomes" id="UP001153292"/>
    </source>
</evidence>
<feature type="signal peptide" evidence="5">
    <location>
        <begin position="1"/>
        <end position="24"/>
    </location>
</feature>
<dbReference type="Proteomes" id="UP001153292">
    <property type="component" value="Chromosome 29"/>
</dbReference>
<dbReference type="SMART" id="SM00192">
    <property type="entry name" value="LDLa"/>
    <property type="match status" value="1"/>
</dbReference>
<keyword evidence="4" id="KW-1133">Transmembrane helix</keyword>
<dbReference type="PROSITE" id="PS50068">
    <property type="entry name" value="LDLRA_2"/>
    <property type="match status" value="1"/>
</dbReference>
<dbReference type="Gene3D" id="4.10.400.10">
    <property type="entry name" value="Low-density Lipoprotein Receptor"/>
    <property type="match status" value="1"/>
</dbReference>
<dbReference type="EMBL" id="OU963922">
    <property type="protein sequence ID" value="CAH0404393.1"/>
    <property type="molecule type" value="Genomic_DNA"/>
</dbReference>
<keyword evidence="4" id="KW-0472">Membrane</keyword>
<accession>A0ABN8B531</accession>
<feature type="region of interest" description="Disordered" evidence="3">
    <location>
        <begin position="310"/>
        <end position="332"/>
    </location>
</feature>
<evidence type="ECO:0000259" key="6">
    <source>
        <dbReference type="PROSITE" id="PS50835"/>
    </source>
</evidence>
<evidence type="ECO:0000256" key="1">
    <source>
        <dbReference type="ARBA" id="ARBA00023157"/>
    </source>
</evidence>
<gene>
    <name evidence="7" type="ORF">CHILSU_LOCUS7720</name>
</gene>
<keyword evidence="1" id="KW-1015">Disulfide bond</keyword>
<evidence type="ECO:0000313" key="7">
    <source>
        <dbReference type="EMBL" id="CAH0404393.1"/>
    </source>
</evidence>
<dbReference type="InterPro" id="IPR013783">
    <property type="entry name" value="Ig-like_fold"/>
</dbReference>
<feature type="chain" id="PRO_5045744079" description="Ig-like domain-containing protein" evidence="5">
    <location>
        <begin position="25"/>
        <end position="725"/>
    </location>
</feature>
<dbReference type="InterPro" id="IPR007110">
    <property type="entry name" value="Ig-like_dom"/>
</dbReference>
<dbReference type="InterPro" id="IPR036179">
    <property type="entry name" value="Ig-like_dom_sf"/>
</dbReference>
<dbReference type="InterPro" id="IPR002172">
    <property type="entry name" value="LDrepeatLR_classA_rpt"/>
</dbReference>
<dbReference type="CDD" id="cd00112">
    <property type="entry name" value="LDLa"/>
    <property type="match status" value="1"/>
</dbReference>
<feature type="transmembrane region" description="Helical" evidence="4">
    <location>
        <begin position="241"/>
        <end position="263"/>
    </location>
</feature>
<name>A0ABN8B531_CHISP</name>
<dbReference type="PROSITE" id="PS50835">
    <property type="entry name" value="IG_LIKE"/>
    <property type="match status" value="1"/>
</dbReference>
<protein>
    <recommendedName>
        <fullName evidence="6">Ig-like domain-containing protein</fullName>
    </recommendedName>
</protein>
<reference evidence="7" key="1">
    <citation type="submission" date="2021-12" db="EMBL/GenBank/DDBJ databases">
        <authorList>
            <person name="King R."/>
        </authorList>
    </citation>
    <scope>NUCLEOTIDE SEQUENCE</scope>
</reference>
<organism evidence="7 8">
    <name type="scientific">Chilo suppressalis</name>
    <name type="common">Asiatic rice borer moth</name>
    <dbReference type="NCBI Taxonomy" id="168631"/>
    <lineage>
        <taxon>Eukaryota</taxon>
        <taxon>Metazoa</taxon>
        <taxon>Ecdysozoa</taxon>
        <taxon>Arthropoda</taxon>
        <taxon>Hexapoda</taxon>
        <taxon>Insecta</taxon>
        <taxon>Pterygota</taxon>
        <taxon>Neoptera</taxon>
        <taxon>Endopterygota</taxon>
        <taxon>Lepidoptera</taxon>
        <taxon>Glossata</taxon>
        <taxon>Ditrysia</taxon>
        <taxon>Pyraloidea</taxon>
        <taxon>Crambidae</taxon>
        <taxon>Crambinae</taxon>
        <taxon>Chilo</taxon>
    </lineage>
</organism>
<proteinExistence type="predicted"/>
<sequence>MFSSIMLLLISVILFIFTPETCVSEVLPSPSSLYLYSPGSLDFTDVIVKRVGDNLTLICEMRGDTPPPAYFVWNYMAANDSLAAESPPYSLWSNGTISQLNRTSITEADSGRYFCAAPPHSQAKYVLVQPQGGRLCASTALRCGSRCVLATNVCDGRPDCLHAEDEDEELCGVRPCDRPDRLNCSMGRCIPVGACCLTPHPLCRQHSCCAAHTNRGFDLEWIPPFEDRRAPDDYGFIQSTIYTVTACALIFMIAVVLLVSAICKMHMKRAALRHYARPDTRYNINLGVQRHRFPPCYEAADLLEQAAHDPPSPLNDARCTEQLSSPSPTHSECRNTRLSALASVFSSRYRQVPTQCTEVEMVAVSPPAPPSPINSGADGVNDRHRLTLQLGRFHLSIPSFRRDPRPDTPNVAEINIDDLDFVRLNTNDTYTLNGRTIRLLNGNFENIPVLNNPPPYNEAMRYKLYGPPPEYLSSDRLNRNTSEERARSNIELPPGYEELGVNGTDAVGEASNLPGSSFYSANASSGNCSRMISGSLATNAENLSENVENTPVANVGNVSGNVGNASGNVGNASGNVGNAFSNIENASGVVGSASTNVGNTSDNIDNPIENVINANENIGDANVRNNITNIDNGPTNRNRVLSLTNIDNTTNSTVSNIDNASIDVSNNASCDTNNGNANVNGNSTINVTEEDGNNNETLNSVIDNLPAIDSDVNANDEVIGAYVVA</sequence>
<evidence type="ECO:0000256" key="5">
    <source>
        <dbReference type="SAM" id="SignalP"/>
    </source>
</evidence>
<evidence type="ECO:0000256" key="4">
    <source>
        <dbReference type="SAM" id="Phobius"/>
    </source>
</evidence>
<dbReference type="InterPro" id="IPR036055">
    <property type="entry name" value="LDL_receptor-like_sf"/>
</dbReference>
<dbReference type="Gene3D" id="2.60.40.10">
    <property type="entry name" value="Immunoglobulins"/>
    <property type="match status" value="1"/>
</dbReference>
<keyword evidence="5" id="KW-0732">Signal</keyword>
<dbReference type="SUPFAM" id="SSF48726">
    <property type="entry name" value="Immunoglobulin"/>
    <property type="match status" value="1"/>
</dbReference>
<evidence type="ECO:0000256" key="3">
    <source>
        <dbReference type="SAM" id="MobiDB-lite"/>
    </source>
</evidence>
<feature type="compositionally biased region" description="Polar residues" evidence="3">
    <location>
        <begin position="321"/>
        <end position="330"/>
    </location>
</feature>
<keyword evidence="4" id="KW-0812">Transmembrane</keyword>
<feature type="domain" description="Ig-like" evidence="6">
    <location>
        <begin position="38"/>
        <end position="117"/>
    </location>
</feature>
<evidence type="ECO:0000256" key="2">
    <source>
        <dbReference type="PROSITE-ProRule" id="PRU00124"/>
    </source>
</evidence>